<protein>
    <submittedName>
        <fullName evidence="1">Uncharacterized protein</fullName>
    </submittedName>
</protein>
<accession>A0A3P7EX54</accession>
<evidence type="ECO:0000313" key="1">
    <source>
        <dbReference type="EMBL" id="VDM02405.1"/>
    </source>
</evidence>
<dbReference type="EMBL" id="UYSU01040568">
    <property type="protein sequence ID" value="VDM02405.1"/>
    <property type="molecule type" value="Genomic_DNA"/>
</dbReference>
<gene>
    <name evidence="1" type="ORF">SSLN_LOCUS16019</name>
</gene>
<reference evidence="1 2" key="1">
    <citation type="submission" date="2018-11" db="EMBL/GenBank/DDBJ databases">
        <authorList>
            <consortium name="Pathogen Informatics"/>
        </authorList>
    </citation>
    <scope>NUCLEOTIDE SEQUENCE [LARGE SCALE GENOMIC DNA]</scope>
    <source>
        <strain evidence="1 2">NST_G2</strain>
    </source>
</reference>
<organism evidence="1 2">
    <name type="scientific">Schistocephalus solidus</name>
    <name type="common">Tapeworm</name>
    <dbReference type="NCBI Taxonomy" id="70667"/>
    <lineage>
        <taxon>Eukaryota</taxon>
        <taxon>Metazoa</taxon>
        <taxon>Spiralia</taxon>
        <taxon>Lophotrochozoa</taxon>
        <taxon>Platyhelminthes</taxon>
        <taxon>Cestoda</taxon>
        <taxon>Eucestoda</taxon>
        <taxon>Diphyllobothriidea</taxon>
        <taxon>Diphyllobothriidae</taxon>
        <taxon>Schistocephalus</taxon>
    </lineage>
</organism>
<evidence type="ECO:0000313" key="2">
    <source>
        <dbReference type="Proteomes" id="UP000275846"/>
    </source>
</evidence>
<name>A0A3P7EX54_SCHSO</name>
<dbReference type="Proteomes" id="UP000275846">
    <property type="component" value="Unassembled WGS sequence"/>
</dbReference>
<sequence>MVYAYKSSNSQISLPRKKNSYGKAECGDLNTVKNKVSFSKRSKLLAATRKSNEKPRALFVCLRDIVLMMAHSKTDDKLDTKKCLLLVNELADMRSVIKVIYIVTNFVKHNDGVTCNCSVHFAFVPVVNVSALTCATVLG</sequence>
<dbReference type="STRING" id="70667.A0A3P7EX54"/>
<dbReference type="OrthoDB" id="1638493at2759"/>
<dbReference type="AlphaFoldDB" id="A0A3P7EX54"/>
<proteinExistence type="predicted"/>
<keyword evidence="2" id="KW-1185">Reference proteome</keyword>